<dbReference type="Proteomes" id="UP001239445">
    <property type="component" value="Unassembled WGS sequence"/>
</dbReference>
<reference evidence="3" key="1">
    <citation type="submission" date="2023-06" db="EMBL/GenBank/DDBJ databases">
        <title>Genome-scale phylogeny and comparative genomics of the fungal order Sordariales.</title>
        <authorList>
            <consortium name="Lawrence Berkeley National Laboratory"/>
            <person name="Hensen N."/>
            <person name="Bonometti L."/>
            <person name="Westerberg I."/>
            <person name="Brannstrom I.O."/>
            <person name="Guillou S."/>
            <person name="Cros-Aarteil S."/>
            <person name="Calhoun S."/>
            <person name="Haridas S."/>
            <person name="Kuo A."/>
            <person name="Mondo S."/>
            <person name="Pangilinan J."/>
            <person name="Riley R."/>
            <person name="Labutti K."/>
            <person name="Andreopoulos B."/>
            <person name="Lipzen A."/>
            <person name="Chen C."/>
            <person name="Yanf M."/>
            <person name="Daum C."/>
            <person name="Ng V."/>
            <person name="Clum A."/>
            <person name="Steindorff A."/>
            <person name="Ohm R."/>
            <person name="Martin F."/>
            <person name="Silar P."/>
            <person name="Natvig D."/>
            <person name="Lalanne C."/>
            <person name="Gautier V."/>
            <person name="Ament-Velasquez S.L."/>
            <person name="Kruys A."/>
            <person name="Hutchinson M.I."/>
            <person name="Powell A.J."/>
            <person name="Barry K."/>
            <person name="Miller A.N."/>
            <person name="Grigoriev I.V."/>
            <person name="Debuchy R."/>
            <person name="Gladieux P."/>
            <person name="Thoren M.H."/>
            <person name="Johannesson H."/>
        </authorList>
    </citation>
    <scope>NUCLEOTIDE SEQUENCE</scope>
    <source>
        <strain evidence="3">PSN4</strain>
    </source>
</reference>
<proteinExistence type="predicted"/>
<feature type="domain" description="PD-(D/E)XK nuclease-like" evidence="2">
    <location>
        <begin position="318"/>
        <end position="565"/>
    </location>
</feature>
<keyword evidence="4" id="KW-1185">Reference proteome</keyword>
<organism evidence="3 4">
    <name type="scientific">Echria macrotheca</name>
    <dbReference type="NCBI Taxonomy" id="438768"/>
    <lineage>
        <taxon>Eukaryota</taxon>
        <taxon>Fungi</taxon>
        <taxon>Dikarya</taxon>
        <taxon>Ascomycota</taxon>
        <taxon>Pezizomycotina</taxon>
        <taxon>Sordariomycetes</taxon>
        <taxon>Sordariomycetidae</taxon>
        <taxon>Sordariales</taxon>
        <taxon>Schizotheciaceae</taxon>
        <taxon>Echria</taxon>
    </lineage>
</organism>
<evidence type="ECO:0000313" key="4">
    <source>
        <dbReference type="Proteomes" id="UP001239445"/>
    </source>
</evidence>
<dbReference type="EMBL" id="MU839854">
    <property type="protein sequence ID" value="KAK1749645.1"/>
    <property type="molecule type" value="Genomic_DNA"/>
</dbReference>
<sequence length="580" mass="63853">MRPDIIAAWISDIERAEIGEITPSTPQHTCLEVGRKRRERRKSFPPHSRALSQEHSLKRLRTPVTKPTDRPPLGPLHANTVSILTTVPKMASSGENIPKDVLTGPRSRNPRKAVVGGSAGLARRTRNTTSVGEREDDGAKTASNDRETENQGSVSKLSAYVGLLQSSEVPSLPPPSSPTRAPSTYTASTKRSSSPVKSPLDLLTNLGKPVQYELLEETAILRKLRKDPIAPVYRRIRSLCHTQYIPMQMRDTLEREEGEEGEEGEADEWEENEPEDKQDGGILGLGLPDSDYGLPLVGAQHVVIHPALAAVLPAETDRGLFQLRHEFTILQTVVSKTREYTRIPRSEAAWNSAIHFPLLQLATAHIDRVSVEDITRATISPKCSPDGKEFGDGDGGRVMLASGTKMVDYALVLSVPASSPAPAFSGPLGHNWMDFVGRQHAMNPSMPSSFNQTEYSPLRYSPAGLFIETKVDSGSQNEGRTQLGIWVAAWFKRVNAFRLSQPMRPPVVPVLLVYNEIWDLYFAMDRGSWIEIIGKTTIGQTDSLPGIYKLLAILRELAGWMAGPFTKWVDNIVEAGINAT</sequence>
<name>A0AAJ0B0X2_9PEZI</name>
<feature type="region of interest" description="Disordered" evidence="1">
    <location>
        <begin position="25"/>
        <end position="154"/>
    </location>
</feature>
<feature type="region of interest" description="Disordered" evidence="1">
    <location>
        <begin position="167"/>
        <end position="202"/>
    </location>
</feature>
<feature type="compositionally biased region" description="Low complexity" evidence="1">
    <location>
        <begin position="178"/>
        <end position="189"/>
    </location>
</feature>
<protein>
    <recommendedName>
        <fullName evidence="2">PD-(D/E)XK nuclease-like domain-containing protein</fullName>
    </recommendedName>
</protein>
<feature type="compositionally biased region" description="Acidic residues" evidence="1">
    <location>
        <begin position="254"/>
        <end position="276"/>
    </location>
</feature>
<feature type="compositionally biased region" description="Basic residues" evidence="1">
    <location>
        <begin position="35"/>
        <end position="44"/>
    </location>
</feature>
<dbReference type="AlphaFoldDB" id="A0AAJ0B0X2"/>
<accession>A0AAJ0B0X2</accession>
<dbReference type="InterPro" id="IPR046797">
    <property type="entry name" value="PDDEXK_12"/>
</dbReference>
<evidence type="ECO:0000259" key="2">
    <source>
        <dbReference type="Pfam" id="PF20516"/>
    </source>
</evidence>
<evidence type="ECO:0000256" key="1">
    <source>
        <dbReference type="SAM" id="MobiDB-lite"/>
    </source>
</evidence>
<comment type="caution">
    <text evidence="3">The sequence shown here is derived from an EMBL/GenBank/DDBJ whole genome shotgun (WGS) entry which is preliminary data.</text>
</comment>
<evidence type="ECO:0000313" key="3">
    <source>
        <dbReference type="EMBL" id="KAK1749645.1"/>
    </source>
</evidence>
<gene>
    <name evidence="3" type="ORF">QBC47DRAFT_395569</name>
</gene>
<feature type="compositionally biased region" description="Basic and acidic residues" evidence="1">
    <location>
        <begin position="137"/>
        <end position="149"/>
    </location>
</feature>
<dbReference type="Pfam" id="PF20516">
    <property type="entry name" value="PDDEXK_12"/>
    <property type="match status" value="1"/>
</dbReference>
<feature type="region of interest" description="Disordered" evidence="1">
    <location>
        <begin position="254"/>
        <end position="283"/>
    </location>
</feature>